<feature type="transmembrane region" description="Helical" evidence="7">
    <location>
        <begin position="138"/>
        <end position="155"/>
    </location>
</feature>
<feature type="transmembrane region" description="Helical" evidence="7">
    <location>
        <begin position="103"/>
        <end position="123"/>
    </location>
</feature>
<evidence type="ECO:0000256" key="6">
    <source>
        <dbReference type="ARBA" id="ARBA00034247"/>
    </source>
</evidence>
<organism evidence="9 10">
    <name type="scientific">Escherichia coli H386</name>
    <dbReference type="NCBI Taxonomy" id="656397"/>
    <lineage>
        <taxon>Bacteria</taxon>
        <taxon>Pseudomonadati</taxon>
        <taxon>Pseudomonadota</taxon>
        <taxon>Gammaproteobacteria</taxon>
        <taxon>Enterobacterales</taxon>
        <taxon>Enterobacteriaceae</taxon>
        <taxon>Escherichia</taxon>
    </lineage>
</organism>
<dbReference type="InterPro" id="IPR000160">
    <property type="entry name" value="GGDEF_dom"/>
</dbReference>
<feature type="transmembrane region" description="Helical" evidence="7">
    <location>
        <begin position="213"/>
        <end position="237"/>
    </location>
</feature>
<dbReference type="SUPFAM" id="SSF55073">
    <property type="entry name" value="Nucleotide cyclase"/>
    <property type="match status" value="1"/>
</dbReference>
<dbReference type="CDD" id="cd01949">
    <property type="entry name" value="GGDEF"/>
    <property type="match status" value="1"/>
</dbReference>
<dbReference type="InterPro" id="IPR033424">
    <property type="entry name" value="MASE4"/>
</dbReference>
<dbReference type="Pfam" id="PF17158">
    <property type="entry name" value="MASE4"/>
    <property type="match status" value="1"/>
</dbReference>
<dbReference type="SMART" id="SM00267">
    <property type="entry name" value="GGDEF"/>
    <property type="match status" value="1"/>
</dbReference>
<evidence type="ECO:0000259" key="8">
    <source>
        <dbReference type="PROSITE" id="PS50887"/>
    </source>
</evidence>
<dbReference type="PROSITE" id="PS50887">
    <property type="entry name" value="GGDEF"/>
    <property type="match status" value="1"/>
</dbReference>
<evidence type="ECO:0000256" key="3">
    <source>
        <dbReference type="ARBA" id="ARBA00012528"/>
    </source>
</evidence>
<keyword evidence="4" id="KW-0547">Nucleotide-binding</keyword>
<dbReference type="AlphaFoldDB" id="A0A1X3JKL8"/>
<feature type="transmembrane region" description="Helical" evidence="7">
    <location>
        <begin position="285"/>
        <end position="302"/>
    </location>
</feature>
<evidence type="ECO:0000256" key="1">
    <source>
        <dbReference type="ARBA" id="ARBA00001946"/>
    </source>
</evidence>
<name>A0A1X3JKL8_ECOLX</name>
<feature type="transmembrane region" description="Helical" evidence="7">
    <location>
        <begin position="35"/>
        <end position="53"/>
    </location>
</feature>
<comment type="catalytic activity">
    <reaction evidence="6">
        <text>2 GTP = 3',3'-c-di-GMP + 2 diphosphate</text>
        <dbReference type="Rhea" id="RHEA:24898"/>
        <dbReference type="ChEBI" id="CHEBI:33019"/>
        <dbReference type="ChEBI" id="CHEBI:37565"/>
        <dbReference type="ChEBI" id="CHEBI:58805"/>
        <dbReference type="EC" id="2.7.7.65"/>
    </reaction>
</comment>
<dbReference type="EMBL" id="ADJB01000032">
    <property type="protein sequence ID" value="OSL14312.1"/>
    <property type="molecule type" value="Genomic_DNA"/>
</dbReference>
<dbReference type="InterPro" id="IPR043128">
    <property type="entry name" value="Rev_trsase/Diguanyl_cyclase"/>
</dbReference>
<dbReference type="GO" id="GO:0005525">
    <property type="term" value="F:GTP binding"/>
    <property type="evidence" value="ECO:0007669"/>
    <property type="project" value="UniProtKB-KW"/>
</dbReference>
<dbReference type="PANTHER" id="PTHR46663:SF4">
    <property type="entry name" value="DIGUANYLATE CYCLASE DGCT-RELATED"/>
    <property type="match status" value="1"/>
</dbReference>
<dbReference type="NCBIfam" id="TIGR00254">
    <property type="entry name" value="GGDEF"/>
    <property type="match status" value="1"/>
</dbReference>
<evidence type="ECO:0000313" key="9">
    <source>
        <dbReference type="EMBL" id="OSL14312.1"/>
    </source>
</evidence>
<feature type="transmembrane region" description="Helical" evidence="7">
    <location>
        <begin position="244"/>
        <end position="265"/>
    </location>
</feature>
<accession>A0A1X3JKL8</accession>
<gene>
    <name evidence="9" type="ORF">ECVG_02397</name>
</gene>
<evidence type="ECO:0000256" key="5">
    <source>
        <dbReference type="ARBA" id="ARBA00023134"/>
    </source>
</evidence>
<dbReference type="Pfam" id="PF00990">
    <property type="entry name" value="GGDEF"/>
    <property type="match status" value="1"/>
</dbReference>
<dbReference type="PANTHER" id="PTHR46663">
    <property type="entry name" value="DIGUANYLATE CYCLASE DGCT-RELATED"/>
    <property type="match status" value="1"/>
</dbReference>
<keyword evidence="7" id="KW-0472">Membrane</keyword>
<dbReference type="FunFam" id="3.30.70.270:FF:000001">
    <property type="entry name" value="Diguanylate cyclase domain protein"/>
    <property type="match status" value="1"/>
</dbReference>
<comment type="pathway">
    <text evidence="2">Purine metabolism; 3',5'-cyclic di-GMP biosynthesis.</text>
</comment>
<evidence type="ECO:0000256" key="2">
    <source>
        <dbReference type="ARBA" id="ARBA00004665"/>
    </source>
</evidence>
<keyword evidence="7" id="KW-1133">Transmembrane helix</keyword>
<reference evidence="9 10" key="1">
    <citation type="submission" date="2010-04" db="EMBL/GenBank/DDBJ databases">
        <title>The Genome Sequence of Escherichia coli H386.</title>
        <authorList>
            <consortium name="The Broad Institute Genome Sequencing Platform"/>
            <consortium name="The Broad Institute Genome Sequencing Center for Infectious Disease"/>
            <person name="Feldgarden M."/>
            <person name="Gordon D.M."/>
            <person name="Johnson J.R."/>
            <person name="Johnston B.D."/>
            <person name="Young S."/>
            <person name="Zeng Q."/>
            <person name="Koehrsen M."/>
            <person name="Alvarado L."/>
            <person name="Berlin A.M."/>
            <person name="Borenstein D."/>
            <person name="Chapman S.B."/>
            <person name="Chen Z."/>
            <person name="Engels R."/>
            <person name="Freedman E."/>
            <person name="Gellesch M."/>
            <person name="Goldberg J."/>
            <person name="Griggs A."/>
            <person name="Gujja S."/>
            <person name="Heilman E.R."/>
            <person name="Heiman D.I."/>
            <person name="Hepburn T.A."/>
            <person name="Howarth C."/>
            <person name="Jen D."/>
            <person name="Larson L."/>
            <person name="Mehta T."/>
            <person name="Park D."/>
            <person name="Pearson M."/>
            <person name="Richards J."/>
            <person name="Roberts A."/>
            <person name="Saif S."/>
            <person name="Shea T.D."/>
            <person name="Shenoy N."/>
            <person name="Sisk P."/>
            <person name="Stolte C."/>
            <person name="Sykes S.N."/>
            <person name="Walk T."/>
            <person name="White J."/>
            <person name="Yandava C."/>
            <person name="Haas B."/>
            <person name="Henn M.R."/>
            <person name="Nusbaum C."/>
            <person name="Birren B."/>
        </authorList>
    </citation>
    <scope>NUCLEOTIDE SEQUENCE [LARGE SCALE GENOMIC DNA]</scope>
    <source>
        <strain evidence="9 10">H386</strain>
    </source>
</reference>
<dbReference type="InterPro" id="IPR029787">
    <property type="entry name" value="Nucleotide_cyclase"/>
</dbReference>
<keyword evidence="5" id="KW-0342">GTP-binding</keyword>
<feature type="transmembrane region" description="Helical" evidence="7">
    <location>
        <begin position="65"/>
        <end position="91"/>
    </location>
</feature>
<feature type="domain" description="GGDEF" evidence="8">
    <location>
        <begin position="334"/>
        <end position="469"/>
    </location>
</feature>
<dbReference type="EC" id="2.7.7.65" evidence="3"/>
<keyword evidence="7" id="KW-0812">Transmembrane</keyword>
<dbReference type="Gene3D" id="3.30.70.270">
    <property type="match status" value="1"/>
</dbReference>
<evidence type="ECO:0000256" key="4">
    <source>
        <dbReference type="ARBA" id="ARBA00022741"/>
    </source>
</evidence>
<dbReference type="InterPro" id="IPR052163">
    <property type="entry name" value="DGC-Regulatory_Protein"/>
</dbReference>
<evidence type="ECO:0000256" key="7">
    <source>
        <dbReference type="SAM" id="Phobius"/>
    </source>
</evidence>
<sequence>MTTVQFLYLLIIERDLQPTDWCSFMEKDYLRISSTVLVSLLFGLALVLVNSWFNQPGVEEVVPRSTYLMVMIALFFIDTVAFIFMQLYFIYDRRQFSNCVLSLAFLSCLIYFVITVIIIQQIIEERLTSSVVQNDIAIYYLFRQMSLCILIFLALVNKVSENTKQRNLFSKKMTLCISLFFVFGGPIVAHILSSHYESYNLHIAELTNENGQVVWKASYVTIMIFMWLTLLSVNLYFNGLRYDIWNGVTVIAFCAVLYNISLLFMSRYSVSTWYISRTIEVVSKLTVMVIFMCHIFSALRVTKNIAHRDPLTNIFNRNYFFNELTVQSASAQKTPYCVMIMDIDHFKKVNDTWGHPVGDQVIKTVVNIIGKSIRPDDLLARVGGEEFGVLLTDIDTERAKALAERIRENVERLTGDNPEYAIPQKVTISIGAVVTQENALNPNEIYRLADNALYEAKETGRNKVVVRDVVNFCESP</sequence>
<dbReference type="GO" id="GO:0052621">
    <property type="term" value="F:diguanylate cyclase activity"/>
    <property type="evidence" value="ECO:0007669"/>
    <property type="project" value="UniProtKB-EC"/>
</dbReference>
<dbReference type="Proteomes" id="UP000193045">
    <property type="component" value="Unassembled WGS sequence"/>
</dbReference>
<feature type="transmembrane region" description="Helical" evidence="7">
    <location>
        <begin position="175"/>
        <end position="193"/>
    </location>
</feature>
<proteinExistence type="predicted"/>
<comment type="cofactor">
    <cofactor evidence="1">
        <name>Mg(2+)</name>
        <dbReference type="ChEBI" id="CHEBI:18420"/>
    </cofactor>
</comment>
<protein>
    <recommendedName>
        <fullName evidence="3">diguanylate cyclase</fullName>
        <ecNumber evidence="3">2.7.7.65</ecNumber>
    </recommendedName>
</protein>
<comment type="caution">
    <text evidence="9">The sequence shown here is derived from an EMBL/GenBank/DDBJ whole genome shotgun (WGS) entry which is preliminary data.</text>
</comment>
<evidence type="ECO:0000313" key="10">
    <source>
        <dbReference type="Proteomes" id="UP000193045"/>
    </source>
</evidence>